<feature type="compositionally biased region" description="Basic and acidic residues" evidence="2">
    <location>
        <begin position="22"/>
        <end position="34"/>
    </location>
</feature>
<keyword evidence="4" id="KW-1185">Reference proteome</keyword>
<dbReference type="AlphaFoldDB" id="A0AAD8GK58"/>
<evidence type="ECO:0000313" key="3">
    <source>
        <dbReference type="EMBL" id="KAK1175685.1"/>
    </source>
</evidence>
<comment type="caution">
    <text evidence="3">The sequence shown here is derived from an EMBL/GenBank/DDBJ whole genome shotgun (WGS) entry which is preliminary data.</text>
</comment>
<dbReference type="EMBL" id="JAGXEW010000001">
    <property type="protein sequence ID" value="KAK1175685.1"/>
    <property type="molecule type" value="Genomic_DNA"/>
</dbReference>
<reference evidence="3" key="1">
    <citation type="submission" date="2022-02" db="EMBL/GenBank/DDBJ databases">
        <title>Atlantic sturgeon de novo genome assembly.</title>
        <authorList>
            <person name="Stock M."/>
            <person name="Klopp C."/>
            <person name="Guiguen Y."/>
            <person name="Cabau C."/>
            <person name="Parinello H."/>
            <person name="Santidrian Yebra-Pimentel E."/>
            <person name="Kuhl H."/>
            <person name="Dirks R.P."/>
            <person name="Guessner J."/>
            <person name="Wuertz S."/>
            <person name="Du K."/>
            <person name="Schartl M."/>
        </authorList>
    </citation>
    <scope>NUCLEOTIDE SEQUENCE</scope>
    <source>
        <strain evidence="3">STURGEONOMICS-FGT-2020</strain>
        <tissue evidence="3">Whole blood</tissue>
    </source>
</reference>
<dbReference type="PANTHER" id="PTHR37476:SF1">
    <property type="entry name" value="COILED-COIL DOMAIN-CONTAINING PROTEIN 171"/>
    <property type="match status" value="1"/>
</dbReference>
<evidence type="ECO:0000313" key="4">
    <source>
        <dbReference type="Proteomes" id="UP001230051"/>
    </source>
</evidence>
<sequence length="313" mass="36635">MSAGESRATLRKQALHRSTTSKYRDSKHSMRESQKTSAASSGKSSADEIARLQEVIVHLQKEREHSQKSEGSNFDKEEDLRWKLNRSEKEKLDIITKYNEEISRYESQVAKLRAQLEKGEAIRQNVEYEIALVRKDAGLEKCTAEERMANLYQVKEQLKAQNEEMQQRIADLQNALHISQKAREEDQRVLQSELEERDRIIQTYNTDTELLSAERDRLEEVLQGQEETLMNLHKKLMELEMEQNKDADALRRQASELEYSAEREERLKKELETALQRVKNLDENVESERAAHLESKFNSEIIQVNFVFSTMFN</sequence>
<dbReference type="PANTHER" id="PTHR37476">
    <property type="entry name" value="COILED-COIL DOMAIN-CONTAINING PROTEIN 171"/>
    <property type="match status" value="1"/>
</dbReference>
<protein>
    <submittedName>
        <fullName evidence="3">Coiled-coil domain-containing protein 171-like</fullName>
    </submittedName>
</protein>
<gene>
    <name evidence="3" type="primary">Ccdc171</name>
    <name evidence="3" type="ORF">AOXY_G370</name>
</gene>
<organism evidence="3 4">
    <name type="scientific">Acipenser oxyrinchus oxyrinchus</name>
    <dbReference type="NCBI Taxonomy" id="40147"/>
    <lineage>
        <taxon>Eukaryota</taxon>
        <taxon>Metazoa</taxon>
        <taxon>Chordata</taxon>
        <taxon>Craniata</taxon>
        <taxon>Vertebrata</taxon>
        <taxon>Euteleostomi</taxon>
        <taxon>Actinopterygii</taxon>
        <taxon>Chondrostei</taxon>
        <taxon>Acipenseriformes</taxon>
        <taxon>Acipenseridae</taxon>
        <taxon>Acipenser</taxon>
    </lineage>
</organism>
<evidence type="ECO:0000256" key="2">
    <source>
        <dbReference type="SAM" id="MobiDB-lite"/>
    </source>
</evidence>
<feature type="region of interest" description="Disordered" evidence="2">
    <location>
        <begin position="1"/>
        <end position="47"/>
    </location>
</feature>
<feature type="coiled-coil region" evidence="1">
    <location>
        <begin position="95"/>
        <end position="182"/>
    </location>
</feature>
<dbReference type="Proteomes" id="UP001230051">
    <property type="component" value="Unassembled WGS sequence"/>
</dbReference>
<name>A0AAD8GK58_ACIOX</name>
<proteinExistence type="predicted"/>
<evidence type="ECO:0000256" key="1">
    <source>
        <dbReference type="SAM" id="Coils"/>
    </source>
</evidence>
<feature type="coiled-coil region" evidence="1">
    <location>
        <begin position="208"/>
        <end position="291"/>
    </location>
</feature>
<keyword evidence="1" id="KW-0175">Coiled coil</keyword>
<accession>A0AAD8GK58</accession>